<keyword evidence="5" id="KW-1185">Reference proteome</keyword>
<organism evidence="4 5">
    <name type="scientific">Magnetospirillum aberrantis SpK</name>
    <dbReference type="NCBI Taxonomy" id="908842"/>
    <lineage>
        <taxon>Bacteria</taxon>
        <taxon>Pseudomonadati</taxon>
        <taxon>Pseudomonadota</taxon>
        <taxon>Alphaproteobacteria</taxon>
        <taxon>Rhodospirillales</taxon>
        <taxon>Rhodospirillaceae</taxon>
        <taxon>Magnetospirillum</taxon>
    </lineage>
</organism>
<comment type="caution">
    <text evidence="4">The sequence shown here is derived from an EMBL/GenBank/DDBJ whole genome shotgun (WGS) entry which is preliminary data.</text>
</comment>
<feature type="domain" description="PAC" evidence="2">
    <location>
        <begin position="228"/>
        <end position="278"/>
    </location>
</feature>
<dbReference type="PROSITE" id="PS50112">
    <property type="entry name" value="PAS"/>
    <property type="match status" value="1"/>
</dbReference>
<dbReference type="InterPro" id="IPR052155">
    <property type="entry name" value="Biofilm_reg_signaling"/>
</dbReference>
<evidence type="ECO:0000259" key="3">
    <source>
        <dbReference type="PROSITE" id="PS50887"/>
    </source>
</evidence>
<dbReference type="InterPro" id="IPR029787">
    <property type="entry name" value="Nucleotide_cyclase"/>
</dbReference>
<dbReference type="EMBL" id="JAAIYP010000035">
    <property type="protein sequence ID" value="NFV80256.1"/>
    <property type="molecule type" value="Genomic_DNA"/>
</dbReference>
<dbReference type="FunFam" id="3.30.70.270:FF:000001">
    <property type="entry name" value="Diguanylate cyclase domain protein"/>
    <property type="match status" value="1"/>
</dbReference>
<dbReference type="GO" id="GO:0003824">
    <property type="term" value="F:catalytic activity"/>
    <property type="evidence" value="ECO:0007669"/>
    <property type="project" value="UniProtKB-ARBA"/>
</dbReference>
<dbReference type="InterPro" id="IPR000700">
    <property type="entry name" value="PAS-assoc_C"/>
</dbReference>
<dbReference type="NCBIfam" id="TIGR00254">
    <property type="entry name" value="GGDEF"/>
    <property type="match status" value="1"/>
</dbReference>
<evidence type="ECO:0000313" key="5">
    <source>
        <dbReference type="Proteomes" id="UP000480684"/>
    </source>
</evidence>
<dbReference type="PROSITE" id="PS50887">
    <property type="entry name" value="GGDEF"/>
    <property type="match status" value="1"/>
</dbReference>
<evidence type="ECO:0000259" key="1">
    <source>
        <dbReference type="PROSITE" id="PS50112"/>
    </source>
</evidence>
<dbReference type="CDD" id="cd01949">
    <property type="entry name" value="GGDEF"/>
    <property type="match status" value="1"/>
</dbReference>
<gene>
    <name evidence="4" type="ORF">G4223_09045</name>
</gene>
<dbReference type="Pfam" id="PF13188">
    <property type="entry name" value="PAS_8"/>
    <property type="match status" value="1"/>
</dbReference>
<accession>A0A7C9QVF0</accession>
<dbReference type="InterPro" id="IPR043128">
    <property type="entry name" value="Rev_trsase/Diguanyl_cyclase"/>
</dbReference>
<dbReference type="PROSITE" id="PS50113">
    <property type="entry name" value="PAC"/>
    <property type="match status" value="1"/>
</dbReference>
<feature type="domain" description="PAS" evidence="1">
    <location>
        <begin position="151"/>
        <end position="221"/>
    </location>
</feature>
<dbReference type="Gene3D" id="3.30.450.20">
    <property type="entry name" value="PAS domain"/>
    <property type="match status" value="2"/>
</dbReference>
<dbReference type="CDD" id="cd00130">
    <property type="entry name" value="PAS"/>
    <property type="match status" value="1"/>
</dbReference>
<dbReference type="PANTHER" id="PTHR44757:SF2">
    <property type="entry name" value="BIOFILM ARCHITECTURE MAINTENANCE PROTEIN MBAA"/>
    <property type="match status" value="1"/>
</dbReference>
<dbReference type="AlphaFoldDB" id="A0A7C9QVF0"/>
<proteinExistence type="predicted"/>
<dbReference type="PANTHER" id="PTHR44757">
    <property type="entry name" value="DIGUANYLATE CYCLASE DGCP"/>
    <property type="match status" value="1"/>
</dbReference>
<dbReference type="Pfam" id="PF00990">
    <property type="entry name" value="GGDEF"/>
    <property type="match status" value="1"/>
</dbReference>
<dbReference type="Proteomes" id="UP000480684">
    <property type="component" value="Unassembled WGS sequence"/>
</dbReference>
<dbReference type="Gene3D" id="3.30.70.270">
    <property type="match status" value="1"/>
</dbReference>
<dbReference type="Pfam" id="PF13426">
    <property type="entry name" value="PAS_9"/>
    <property type="match status" value="1"/>
</dbReference>
<evidence type="ECO:0000259" key="2">
    <source>
        <dbReference type="PROSITE" id="PS50113"/>
    </source>
</evidence>
<dbReference type="SUPFAM" id="SSF55785">
    <property type="entry name" value="PYP-like sensor domain (PAS domain)"/>
    <property type="match status" value="2"/>
</dbReference>
<dbReference type="InterPro" id="IPR035965">
    <property type="entry name" value="PAS-like_dom_sf"/>
</dbReference>
<feature type="domain" description="GGDEF" evidence="3">
    <location>
        <begin position="310"/>
        <end position="443"/>
    </location>
</feature>
<evidence type="ECO:0000313" key="4">
    <source>
        <dbReference type="EMBL" id="NFV80256.1"/>
    </source>
</evidence>
<reference evidence="4 5" key="1">
    <citation type="submission" date="2020-02" db="EMBL/GenBank/DDBJ databases">
        <authorList>
            <person name="Dziuba M."/>
            <person name="Kuznetsov B."/>
            <person name="Mardanov A."/>
            <person name="Ravin N."/>
            <person name="Grouzdev D."/>
        </authorList>
    </citation>
    <scope>NUCLEOTIDE SEQUENCE [LARGE SCALE GENOMIC DNA]</scope>
    <source>
        <strain evidence="4 5">SpK</strain>
    </source>
</reference>
<protein>
    <submittedName>
        <fullName evidence="4">Diguanylate cyclase</fullName>
    </submittedName>
</protein>
<sequence length="453" mass="50169">MVDFGPSLGGPLRKPVEGKQEVTASVATRTATVVLDRELLELASSLVCLLRDNQIIFLNNAGVRMLGLASSDDAIGCPFEDWVVDDYRFLMEAGWDLLAEEDFLPLKLARADGTLFEAELRVRRVPTDDVYFIEGRDISKFVKSAEALRDREERLQGILASVAEGIVTINDSCKVESANPAAELMFGYKRGRMAGIELGELMPPDMRDHHQRFFDAYMSGLFPTLMGRLVEGVGLRVDGSTFPMEISVSELRHGKHRLFTAILRDISERKENEDRIRRLAHHDTLTGLPNRNLLNDRMNHALARAKRHGGRMAVLYVDLDKFKPVNDSLGHEAGDHVLRAVSDRLAACVRSSDTVARVGGDEFVVVIEEITRPNEAALVARKIVESLSRPVDYDGHPCQVGASIGVAVFPDDGNTMEEVCKAADIAMYRVKHAGRNGFSFFAAHGHPVEGFED</sequence>
<name>A0A7C9QVF0_9PROT</name>
<dbReference type="NCBIfam" id="TIGR00229">
    <property type="entry name" value="sensory_box"/>
    <property type="match status" value="1"/>
</dbReference>
<dbReference type="SMART" id="SM00091">
    <property type="entry name" value="PAS"/>
    <property type="match status" value="2"/>
</dbReference>
<dbReference type="SMART" id="SM00267">
    <property type="entry name" value="GGDEF"/>
    <property type="match status" value="1"/>
</dbReference>
<dbReference type="SUPFAM" id="SSF55073">
    <property type="entry name" value="Nucleotide cyclase"/>
    <property type="match status" value="1"/>
</dbReference>
<dbReference type="InterPro" id="IPR000160">
    <property type="entry name" value="GGDEF_dom"/>
</dbReference>
<dbReference type="InterPro" id="IPR000014">
    <property type="entry name" value="PAS"/>
</dbReference>